<dbReference type="KEGG" id="orn:DV701_11850"/>
<evidence type="ECO:0000256" key="5">
    <source>
        <dbReference type="ARBA" id="ARBA00023136"/>
    </source>
</evidence>
<dbReference type="PANTHER" id="PTHR30086">
    <property type="entry name" value="ARGININE EXPORTER PROTEIN ARGO"/>
    <property type="match status" value="1"/>
</dbReference>
<feature type="transmembrane region" description="Helical" evidence="6">
    <location>
        <begin position="70"/>
        <end position="90"/>
    </location>
</feature>
<protein>
    <submittedName>
        <fullName evidence="7">LysE family translocator</fullName>
    </submittedName>
</protein>
<dbReference type="PANTHER" id="PTHR30086:SF20">
    <property type="entry name" value="ARGININE EXPORTER PROTEIN ARGO-RELATED"/>
    <property type="match status" value="1"/>
</dbReference>
<reference evidence="7 8" key="1">
    <citation type="submission" date="2018-07" db="EMBL/GenBank/DDBJ databases">
        <title>Complete genome sequencing of Ornithinimicrobium sp. AMA3305.</title>
        <authorList>
            <person name="Bae J.-W."/>
        </authorList>
    </citation>
    <scope>NUCLEOTIDE SEQUENCE [LARGE SCALE GENOMIC DNA]</scope>
    <source>
        <strain evidence="7 8">AMA3305</strain>
    </source>
</reference>
<feature type="transmembrane region" description="Helical" evidence="6">
    <location>
        <begin position="183"/>
        <end position="203"/>
    </location>
</feature>
<sequence length="210" mass="21330">MTGAVAAILTGLGIGLAAGVSPGPLLVLVITSTLHGGLRHGLAVAAAPLLSDLVVVTAVLLVLRELGPDALGWLGVVGGVLVVLVGVQTVREARTASLAPGVAGAAPPLRTALRRAVLVNLFSPHPWLSWITVLGPLTVSFWRGGAPAGVAVVLGFYLTLVGSKAALAAVVARGRRWLTDTGYRRTVTGAGVVLMVLGVVMLVEFGRHLV</sequence>
<evidence type="ECO:0000256" key="4">
    <source>
        <dbReference type="ARBA" id="ARBA00022989"/>
    </source>
</evidence>
<organism evidence="7 8">
    <name type="scientific">Ornithinimicrobium avium</name>
    <dbReference type="NCBI Taxonomy" id="2283195"/>
    <lineage>
        <taxon>Bacteria</taxon>
        <taxon>Bacillati</taxon>
        <taxon>Actinomycetota</taxon>
        <taxon>Actinomycetes</taxon>
        <taxon>Micrococcales</taxon>
        <taxon>Ornithinimicrobiaceae</taxon>
        <taxon>Ornithinimicrobium</taxon>
    </lineage>
</organism>
<evidence type="ECO:0000313" key="7">
    <source>
        <dbReference type="EMBL" id="AXH96718.1"/>
    </source>
</evidence>
<evidence type="ECO:0000256" key="1">
    <source>
        <dbReference type="ARBA" id="ARBA00004651"/>
    </source>
</evidence>
<keyword evidence="8" id="KW-1185">Reference proteome</keyword>
<comment type="subcellular location">
    <subcellularLocation>
        <location evidence="1">Cell membrane</location>
        <topology evidence="1">Multi-pass membrane protein</topology>
    </subcellularLocation>
</comment>
<keyword evidence="4 6" id="KW-1133">Transmembrane helix</keyword>
<dbReference type="GO" id="GO:0005886">
    <property type="term" value="C:plasma membrane"/>
    <property type="evidence" value="ECO:0007669"/>
    <property type="project" value="UniProtKB-SubCell"/>
</dbReference>
<name>A0A345NNW0_9MICO</name>
<proteinExistence type="predicted"/>
<evidence type="ECO:0000256" key="3">
    <source>
        <dbReference type="ARBA" id="ARBA00022692"/>
    </source>
</evidence>
<dbReference type="Proteomes" id="UP000253790">
    <property type="component" value="Chromosome"/>
</dbReference>
<feature type="transmembrane region" description="Helical" evidence="6">
    <location>
        <begin position="41"/>
        <end position="63"/>
    </location>
</feature>
<keyword evidence="3 6" id="KW-0812">Transmembrane</keyword>
<keyword evidence="5 6" id="KW-0472">Membrane</keyword>
<dbReference type="AlphaFoldDB" id="A0A345NNW0"/>
<dbReference type="GO" id="GO:0015171">
    <property type="term" value="F:amino acid transmembrane transporter activity"/>
    <property type="evidence" value="ECO:0007669"/>
    <property type="project" value="TreeGrafter"/>
</dbReference>
<gene>
    <name evidence="7" type="ORF">DV701_11850</name>
</gene>
<evidence type="ECO:0000313" key="8">
    <source>
        <dbReference type="Proteomes" id="UP000253790"/>
    </source>
</evidence>
<evidence type="ECO:0000256" key="2">
    <source>
        <dbReference type="ARBA" id="ARBA00022475"/>
    </source>
</evidence>
<dbReference type="RefSeq" id="WP_114928513.1">
    <property type="nucleotide sequence ID" value="NZ_CP031229.1"/>
</dbReference>
<dbReference type="EMBL" id="CP031229">
    <property type="protein sequence ID" value="AXH96718.1"/>
    <property type="molecule type" value="Genomic_DNA"/>
</dbReference>
<accession>A0A345NNW0</accession>
<keyword evidence="2" id="KW-1003">Cell membrane</keyword>
<feature type="transmembrane region" description="Helical" evidence="6">
    <location>
        <begin position="148"/>
        <end position="171"/>
    </location>
</feature>
<dbReference type="InterPro" id="IPR001123">
    <property type="entry name" value="LeuE-type"/>
</dbReference>
<dbReference type="Pfam" id="PF01810">
    <property type="entry name" value="LysE"/>
    <property type="match status" value="1"/>
</dbReference>
<evidence type="ECO:0000256" key="6">
    <source>
        <dbReference type="SAM" id="Phobius"/>
    </source>
</evidence>